<keyword evidence="1" id="KW-0472">Membrane</keyword>
<feature type="domain" description="SGNH hydrolase-type esterase" evidence="2">
    <location>
        <begin position="63"/>
        <end position="231"/>
    </location>
</feature>
<name>I9P527_9ALTE</name>
<dbReference type="STRING" id="1195246.AGRI_02905"/>
<feature type="transmembrane region" description="Helical" evidence="1">
    <location>
        <begin position="6"/>
        <end position="23"/>
    </location>
</feature>
<dbReference type="CDD" id="cd01836">
    <property type="entry name" value="FeeA_FeeB_like"/>
    <property type="match status" value="1"/>
</dbReference>
<organism evidence="3 4">
    <name type="scientific">Alishewanella agri BL06</name>
    <dbReference type="NCBI Taxonomy" id="1195246"/>
    <lineage>
        <taxon>Bacteria</taxon>
        <taxon>Pseudomonadati</taxon>
        <taxon>Pseudomonadota</taxon>
        <taxon>Gammaproteobacteria</taxon>
        <taxon>Alteromonadales</taxon>
        <taxon>Alteromonadaceae</taxon>
        <taxon>Alishewanella</taxon>
    </lineage>
</organism>
<dbReference type="EMBL" id="AKKU01000006">
    <property type="protein sequence ID" value="EIW90097.1"/>
    <property type="molecule type" value="Genomic_DNA"/>
</dbReference>
<reference evidence="3 4" key="1">
    <citation type="journal article" date="2012" name="J. Bacteriol.">
        <title>Genome Sequence of Pectin-Degrading Alishewanella agri, Isolated from Landfill Soil.</title>
        <authorList>
            <person name="Kim J."/>
            <person name="Jung J."/>
            <person name="Sung J.S."/>
            <person name="Chun J."/>
            <person name="Park W."/>
        </authorList>
    </citation>
    <scope>NUCLEOTIDE SEQUENCE [LARGE SCALE GENOMIC DNA]</scope>
    <source>
        <strain evidence="3 4">BL06</strain>
    </source>
</reference>
<dbReference type="RefSeq" id="WP_008983521.1">
    <property type="nucleotide sequence ID" value="NZ_AKKU01000006.1"/>
</dbReference>
<gene>
    <name evidence="3" type="ORF">AGRI_02905</name>
</gene>
<proteinExistence type="predicted"/>
<dbReference type="AlphaFoldDB" id="I9P527"/>
<dbReference type="InterPro" id="IPR036514">
    <property type="entry name" value="SGNH_hydro_sf"/>
</dbReference>
<dbReference type="Pfam" id="PF13472">
    <property type="entry name" value="Lipase_GDSL_2"/>
    <property type="match status" value="1"/>
</dbReference>
<dbReference type="Proteomes" id="UP000035062">
    <property type="component" value="Unassembled WGS sequence"/>
</dbReference>
<dbReference type="InterPro" id="IPR013830">
    <property type="entry name" value="SGNH_hydro"/>
</dbReference>
<protein>
    <recommendedName>
        <fullName evidence="2">SGNH hydrolase-type esterase domain-containing protein</fullName>
    </recommendedName>
</protein>
<dbReference type="SUPFAM" id="SSF52266">
    <property type="entry name" value="SGNH hydrolase"/>
    <property type="match status" value="1"/>
</dbReference>
<comment type="caution">
    <text evidence="3">The sequence shown here is derived from an EMBL/GenBank/DDBJ whole genome shotgun (WGS) entry which is preliminary data.</text>
</comment>
<evidence type="ECO:0000313" key="4">
    <source>
        <dbReference type="Proteomes" id="UP000035062"/>
    </source>
</evidence>
<keyword evidence="1" id="KW-0812">Transmembrane</keyword>
<evidence type="ECO:0000313" key="3">
    <source>
        <dbReference type="EMBL" id="EIW90097.1"/>
    </source>
</evidence>
<dbReference type="PATRIC" id="fig|1195246.3.peg.569"/>
<evidence type="ECO:0000259" key="2">
    <source>
        <dbReference type="Pfam" id="PF13472"/>
    </source>
</evidence>
<dbReference type="Gene3D" id="3.40.50.1110">
    <property type="entry name" value="SGNH hydrolase"/>
    <property type="match status" value="1"/>
</dbReference>
<accession>I9P527</accession>
<evidence type="ECO:0000256" key="1">
    <source>
        <dbReference type="SAM" id="Phobius"/>
    </source>
</evidence>
<keyword evidence="4" id="KW-1185">Reference proteome</keyword>
<dbReference type="eggNOG" id="COG2755">
    <property type="taxonomic scope" value="Bacteria"/>
</dbReference>
<dbReference type="GO" id="GO:0016788">
    <property type="term" value="F:hydrolase activity, acting on ester bonds"/>
    <property type="evidence" value="ECO:0007669"/>
    <property type="project" value="UniProtKB-ARBA"/>
</dbReference>
<keyword evidence="1" id="KW-1133">Transmembrane helix</keyword>
<sequence>MQVSWYFVTALLWPLLLWPLLLWQGKRLRKLAVRLPEATGDRAGSIAASNAAQQPVLKVLICGDSAAAGVGIASQQQALAGYLTRALAVANSVEWQLVAQSGLCCNGLIKLLQSMPEQNFDQIYVSIGVNNVTALTGNRQYRELCRELLALLSTRFQSPLIIISAIPPMQQFTALPWPLNQWLGLKARLLNRVLAQELAQWPNAVLVDAKLPLSPELLAADGFHPSAKGAALWAQLLLERAATDCKQT</sequence>